<reference evidence="4" key="3">
    <citation type="submission" date="2020-06" db="EMBL/GenBank/DDBJ databases">
        <title>Helianthus annuus Genome sequencing and assembly Release 2.</title>
        <authorList>
            <person name="Gouzy J."/>
            <person name="Langlade N."/>
            <person name="Munos S."/>
        </authorList>
    </citation>
    <scope>NUCLEOTIDE SEQUENCE</scope>
    <source>
        <tissue evidence="4">Leaves</tissue>
    </source>
</reference>
<accession>A0A251VG60</accession>
<feature type="domain" description="Jacalin-type lectin" evidence="3">
    <location>
        <begin position="59"/>
        <end position="203"/>
    </location>
</feature>
<evidence type="ECO:0000256" key="2">
    <source>
        <dbReference type="ARBA" id="ARBA00022734"/>
    </source>
</evidence>
<dbReference type="PROSITE" id="PS51752">
    <property type="entry name" value="JACALIN_LECTIN"/>
    <property type="match status" value="2"/>
</dbReference>
<proteinExistence type="inferred from homology"/>
<dbReference type="SUPFAM" id="SSF51101">
    <property type="entry name" value="Mannose-binding lectins"/>
    <property type="match status" value="2"/>
</dbReference>
<dbReference type="PANTHER" id="PTHR47293:SF66">
    <property type="entry name" value="JACALIN-RELATED LECTIN 11-RELATED"/>
    <property type="match status" value="1"/>
</dbReference>
<evidence type="ECO:0000313" key="4">
    <source>
        <dbReference type="EMBL" id="KAF5817884.1"/>
    </source>
</evidence>
<dbReference type="InterPro" id="IPR001229">
    <property type="entry name" value="Jacalin-like_lectin_dom"/>
</dbReference>
<evidence type="ECO:0000313" key="6">
    <source>
        <dbReference type="Proteomes" id="UP000215914"/>
    </source>
</evidence>
<reference evidence="4 6" key="1">
    <citation type="journal article" date="2017" name="Nature">
        <title>The sunflower genome provides insights into oil metabolism, flowering and Asterid evolution.</title>
        <authorList>
            <person name="Badouin H."/>
            <person name="Gouzy J."/>
            <person name="Grassa C.J."/>
            <person name="Murat F."/>
            <person name="Staton S.E."/>
            <person name="Cottret L."/>
            <person name="Lelandais-Briere C."/>
            <person name="Owens G.L."/>
            <person name="Carrere S."/>
            <person name="Mayjonade B."/>
            <person name="Legrand L."/>
            <person name="Gill N."/>
            <person name="Kane N.C."/>
            <person name="Bowers J.E."/>
            <person name="Hubner S."/>
            <person name="Bellec A."/>
            <person name="Berard A."/>
            <person name="Berges H."/>
            <person name="Blanchet N."/>
            <person name="Boniface M.C."/>
            <person name="Brunel D."/>
            <person name="Catrice O."/>
            <person name="Chaidir N."/>
            <person name="Claudel C."/>
            <person name="Donnadieu C."/>
            <person name="Faraut T."/>
            <person name="Fievet G."/>
            <person name="Helmstetter N."/>
            <person name="King M."/>
            <person name="Knapp S.J."/>
            <person name="Lai Z."/>
            <person name="Le Paslier M.C."/>
            <person name="Lippi Y."/>
            <person name="Lorenzon L."/>
            <person name="Mandel J.R."/>
            <person name="Marage G."/>
            <person name="Marchand G."/>
            <person name="Marquand E."/>
            <person name="Bret-Mestries E."/>
            <person name="Morien E."/>
            <person name="Nambeesan S."/>
            <person name="Nguyen T."/>
            <person name="Pegot-Espagnet P."/>
            <person name="Pouilly N."/>
            <person name="Raftis F."/>
            <person name="Sallet E."/>
            <person name="Schiex T."/>
            <person name="Thomas J."/>
            <person name="Vandecasteele C."/>
            <person name="Vares D."/>
            <person name="Vear F."/>
            <person name="Vautrin S."/>
            <person name="Crespi M."/>
            <person name="Mangin B."/>
            <person name="Burke J.M."/>
            <person name="Salse J."/>
            <person name="Munos S."/>
            <person name="Vincourt P."/>
            <person name="Rieseberg L.H."/>
            <person name="Langlade N.B."/>
        </authorList>
    </citation>
    <scope>NUCLEOTIDE SEQUENCE [LARGE SCALE GENOMIC DNA]</scope>
    <source>
        <strain evidence="6">cv. SF193</strain>
        <tissue evidence="4">Leaves</tissue>
    </source>
</reference>
<dbReference type="Gramene" id="mRNA:HanXRQr2_Chr02g0058231">
    <property type="protein sequence ID" value="mRNA:HanXRQr2_Chr02g0058231"/>
    <property type="gene ID" value="HanXRQr2_Chr02g0058231"/>
</dbReference>
<feature type="domain" description="Jacalin-type lectin" evidence="3">
    <location>
        <begin position="232"/>
        <end position="298"/>
    </location>
</feature>
<dbReference type="EMBL" id="MNCJ02000317">
    <property type="protein sequence ID" value="KAF5817884.1"/>
    <property type="molecule type" value="Genomic_DNA"/>
</dbReference>
<dbReference type="AlphaFoldDB" id="A0A251VG60"/>
<dbReference type="Gene3D" id="2.100.10.30">
    <property type="entry name" value="Jacalin-like lectin domain"/>
    <property type="match status" value="2"/>
</dbReference>
<evidence type="ECO:0000259" key="3">
    <source>
        <dbReference type="PROSITE" id="PS51752"/>
    </source>
</evidence>
<reference evidence="5" key="2">
    <citation type="submission" date="2017-02" db="EMBL/GenBank/DDBJ databases">
        <title>Sunflower complete genome.</title>
        <authorList>
            <person name="Langlade N."/>
            <person name="Munos S."/>
        </authorList>
    </citation>
    <scope>NUCLEOTIDE SEQUENCE [LARGE SCALE GENOMIC DNA]</scope>
    <source>
        <tissue evidence="5">Leaves</tissue>
    </source>
</reference>
<name>A0A251VG60_HELAN</name>
<dbReference type="OMA" id="LNANWIY"/>
<evidence type="ECO:0000256" key="1">
    <source>
        <dbReference type="ARBA" id="ARBA00006568"/>
    </source>
</evidence>
<protein>
    <submittedName>
        <fullName evidence="4 5">Jacalin-like lectin domain-containing protein</fullName>
    </submittedName>
</protein>
<dbReference type="GO" id="GO:0030246">
    <property type="term" value="F:carbohydrate binding"/>
    <property type="evidence" value="ECO:0007669"/>
    <property type="project" value="UniProtKB-KW"/>
</dbReference>
<dbReference type="Proteomes" id="UP000215914">
    <property type="component" value="Chromosome 2"/>
</dbReference>
<dbReference type="Pfam" id="PF01419">
    <property type="entry name" value="Jacalin"/>
    <property type="match status" value="2"/>
</dbReference>
<organism evidence="5 6">
    <name type="scientific">Helianthus annuus</name>
    <name type="common">Common sunflower</name>
    <dbReference type="NCBI Taxonomy" id="4232"/>
    <lineage>
        <taxon>Eukaryota</taxon>
        <taxon>Viridiplantae</taxon>
        <taxon>Streptophyta</taxon>
        <taxon>Embryophyta</taxon>
        <taxon>Tracheophyta</taxon>
        <taxon>Spermatophyta</taxon>
        <taxon>Magnoliopsida</taxon>
        <taxon>eudicotyledons</taxon>
        <taxon>Gunneridae</taxon>
        <taxon>Pentapetalae</taxon>
        <taxon>asterids</taxon>
        <taxon>campanulids</taxon>
        <taxon>Asterales</taxon>
        <taxon>Asteraceae</taxon>
        <taxon>Asteroideae</taxon>
        <taxon>Heliantheae alliance</taxon>
        <taxon>Heliantheae</taxon>
        <taxon>Helianthus</taxon>
    </lineage>
</organism>
<dbReference type="EMBL" id="CM007891">
    <property type="protein sequence ID" value="OTG34126.1"/>
    <property type="molecule type" value="Genomic_DNA"/>
</dbReference>
<comment type="similarity">
    <text evidence="1">Belongs to the jacalin lectin family.</text>
</comment>
<evidence type="ECO:0000313" key="5">
    <source>
        <dbReference type="EMBL" id="OTG34126.1"/>
    </source>
</evidence>
<keyword evidence="2 5" id="KW-0430">Lectin</keyword>
<keyword evidence="6" id="KW-1185">Reference proteome</keyword>
<sequence>MAGLNPSLSLVYETFGLLVHFPCLNSQHTPVLYIAIPHSFSFICLFNRDGGSSGDSEGCITCGPWGGTEGHKWVYMPQPFTNKIKIRVRHGSAINSIELQSYCTEGEGQISIFGGQAGTLTDTICVDGTNEYLMSISGTRSCLFGTKTVVVDSICFMTNLNLYGPYGVSYGATFSHDVKDRVVVGFHGRASDYLNANWIYVMPKSLELDSNSKSKGKIMSELCSSMSRMVMPRDVGPRGAGGGQSWDDGVFSTIKQVRVHVGELNVIYALQFEYQKRDGTSVLSQIHGGTNGLEIKMV</sequence>
<dbReference type="InterPro" id="IPR036404">
    <property type="entry name" value="Jacalin-like_lectin_dom_sf"/>
</dbReference>
<dbReference type="FunCoup" id="A0A251VG60">
    <property type="interactions" value="1708"/>
</dbReference>
<gene>
    <name evidence="5" type="ORF">HannXRQ_Chr02g0042311</name>
    <name evidence="4" type="ORF">HanXRQr2_Chr02g0058231</name>
</gene>
<dbReference type="SMART" id="SM00915">
    <property type="entry name" value="Jacalin"/>
    <property type="match status" value="1"/>
</dbReference>
<dbReference type="PANTHER" id="PTHR47293">
    <property type="entry name" value="JACALIN-RELATED LECTIN 3"/>
    <property type="match status" value="1"/>
</dbReference>
<dbReference type="InParanoid" id="A0A251VG60"/>